<proteinExistence type="predicted"/>
<dbReference type="InterPro" id="IPR055170">
    <property type="entry name" value="GFO_IDH_MocA-like_dom"/>
</dbReference>
<dbReference type="GO" id="GO:0000166">
    <property type="term" value="F:nucleotide binding"/>
    <property type="evidence" value="ECO:0007669"/>
    <property type="project" value="InterPro"/>
</dbReference>
<name>A0A7D4BRM7_9BACL</name>
<dbReference type="Pfam" id="PF01408">
    <property type="entry name" value="GFO_IDH_MocA"/>
    <property type="match status" value="1"/>
</dbReference>
<dbReference type="SUPFAM" id="SSF55347">
    <property type="entry name" value="Glyceraldehyde-3-phosphate dehydrogenase-like, C-terminal domain"/>
    <property type="match status" value="1"/>
</dbReference>
<dbReference type="KEGG" id="kpul:GXN76_15355"/>
<dbReference type="RefSeq" id="WP_173224570.1">
    <property type="nucleotide sequence ID" value="NZ_CP048104.1"/>
</dbReference>
<evidence type="ECO:0000259" key="1">
    <source>
        <dbReference type="Pfam" id="PF01408"/>
    </source>
</evidence>
<dbReference type="InterPro" id="IPR000683">
    <property type="entry name" value="Gfo/Idh/MocA-like_OxRdtase_N"/>
</dbReference>
<dbReference type="EMBL" id="CP048104">
    <property type="protein sequence ID" value="QKG85691.1"/>
    <property type="molecule type" value="Genomic_DNA"/>
</dbReference>
<feature type="domain" description="GFO/IDH/MocA-like oxidoreductase" evidence="2">
    <location>
        <begin position="128"/>
        <end position="250"/>
    </location>
</feature>
<evidence type="ECO:0000259" key="2">
    <source>
        <dbReference type="Pfam" id="PF22725"/>
    </source>
</evidence>
<dbReference type="AlphaFoldDB" id="A0A7D4BRM7"/>
<dbReference type="SUPFAM" id="SSF51735">
    <property type="entry name" value="NAD(P)-binding Rossmann-fold domains"/>
    <property type="match status" value="1"/>
</dbReference>
<dbReference type="Pfam" id="PF22725">
    <property type="entry name" value="GFO_IDH_MocA_C3"/>
    <property type="match status" value="1"/>
</dbReference>
<dbReference type="PANTHER" id="PTHR43249">
    <property type="entry name" value="UDP-N-ACETYL-2-AMINO-2-DEOXY-D-GLUCURONATE OXIDASE"/>
    <property type="match status" value="1"/>
</dbReference>
<dbReference type="Proteomes" id="UP000503088">
    <property type="component" value="Chromosome"/>
</dbReference>
<sequence>MTGFGIVGCGHIAAKHAAAIQETEGAELKAVCDRNPERLKPFEKRGVSGYITLGEMLADPNVDVVNICTPSGLHADMAIQAACAGKHVVVEKPMALTLQDADAMIEVCHENGVLLTVVHPNRFRPAMQLLKQRVETGAFGKLGHVSATLRWNRNQAYFDQDAWRGTCAMDGGVLMNQGIHQLDLLLWLLGEVEEVFSYEATRIRSVESADTSLSVMRFKSGLLGVVEAAVTVYPRNLEESLALFGESGTAVIKGRTANQIQTWQFADLSSEEEAQLIRKVRVDALGESGHRYLIQKVVKALREGGRPPVTGYEGRNAVALAIACQKAAETGRSVRLDSLIEKRGEIR</sequence>
<gene>
    <name evidence="3" type="ORF">GXN76_15355</name>
</gene>
<dbReference type="InterPro" id="IPR052515">
    <property type="entry name" value="Gfo/Idh/MocA_Oxidoreductase"/>
</dbReference>
<dbReference type="PANTHER" id="PTHR43249:SF1">
    <property type="entry name" value="D-GLUCOSIDE 3-DEHYDROGENASE"/>
    <property type="match status" value="1"/>
</dbReference>
<evidence type="ECO:0000313" key="3">
    <source>
        <dbReference type="EMBL" id="QKG85691.1"/>
    </source>
</evidence>
<dbReference type="Gene3D" id="3.40.50.720">
    <property type="entry name" value="NAD(P)-binding Rossmann-like Domain"/>
    <property type="match status" value="1"/>
</dbReference>
<keyword evidence="4" id="KW-1185">Reference proteome</keyword>
<reference evidence="3 4" key="1">
    <citation type="submission" date="2020-01" db="EMBL/GenBank/DDBJ databases">
        <authorList>
            <person name="Gulvik C.A."/>
            <person name="Batra D.G."/>
        </authorList>
    </citation>
    <scope>NUCLEOTIDE SEQUENCE [LARGE SCALE GENOMIC DNA]</scope>
    <source>
        <strain evidence="3 4">W9323</strain>
    </source>
</reference>
<organism evidence="3 4">
    <name type="scientific">Kroppenstedtia pulmonis</name>
    <dbReference type="NCBI Taxonomy" id="1380685"/>
    <lineage>
        <taxon>Bacteria</taxon>
        <taxon>Bacillati</taxon>
        <taxon>Bacillota</taxon>
        <taxon>Bacilli</taxon>
        <taxon>Bacillales</taxon>
        <taxon>Thermoactinomycetaceae</taxon>
        <taxon>Kroppenstedtia</taxon>
    </lineage>
</organism>
<dbReference type="InterPro" id="IPR036291">
    <property type="entry name" value="NAD(P)-bd_dom_sf"/>
</dbReference>
<protein>
    <submittedName>
        <fullName evidence="3">Gfo/Idh/MocA family oxidoreductase</fullName>
    </submittedName>
</protein>
<evidence type="ECO:0000313" key="4">
    <source>
        <dbReference type="Proteomes" id="UP000503088"/>
    </source>
</evidence>
<dbReference type="Gene3D" id="3.30.360.10">
    <property type="entry name" value="Dihydrodipicolinate Reductase, domain 2"/>
    <property type="match status" value="1"/>
</dbReference>
<accession>A0A7D4BRM7</accession>
<feature type="domain" description="Gfo/Idh/MocA-like oxidoreductase N-terminal" evidence="1">
    <location>
        <begin position="4"/>
        <end position="118"/>
    </location>
</feature>